<dbReference type="OrthoDB" id="7562115at2"/>
<gene>
    <name evidence="1" type="ORF">OA50_04494</name>
</gene>
<protein>
    <recommendedName>
        <fullName evidence="3">DUF1064 domain-containing protein</fullName>
    </recommendedName>
</protein>
<keyword evidence="2" id="KW-1185">Reference proteome</keyword>
<proteinExistence type="predicted"/>
<dbReference type="Proteomes" id="UP000030960">
    <property type="component" value="Unassembled WGS sequence"/>
</dbReference>
<dbReference type="RefSeq" id="WP_043145317.1">
    <property type="nucleotide sequence ID" value="NZ_JSUQ01000020.1"/>
</dbReference>
<name>A0A0B3RWJ9_9RHOB</name>
<evidence type="ECO:0000313" key="2">
    <source>
        <dbReference type="Proteomes" id="UP000030960"/>
    </source>
</evidence>
<reference evidence="1 2" key="1">
    <citation type="submission" date="2014-10" db="EMBL/GenBank/DDBJ databases">
        <title>Genome sequence of Ponticoccus sp. strain UMTAT08 isolated from clonal culture of toxic dinoflagellate Alexandrium tamiyavanichii.</title>
        <authorList>
            <person name="Gan H.Y."/>
            <person name="Muhd D.-D."/>
            <person name="Mohd Noor M.E."/>
            <person name="Yeong Y.S."/>
            <person name="Usup G."/>
        </authorList>
    </citation>
    <scope>NUCLEOTIDE SEQUENCE [LARGE SCALE GENOMIC DNA]</scope>
    <source>
        <strain evidence="1 2">UMTAT08</strain>
    </source>
</reference>
<dbReference type="AlphaFoldDB" id="A0A0B3RWJ9"/>
<dbReference type="Pfam" id="PF06356">
    <property type="entry name" value="DUF1064"/>
    <property type="match status" value="1"/>
</dbReference>
<organism evidence="1 2">
    <name type="scientific">Mameliella alba</name>
    <dbReference type="NCBI Taxonomy" id="561184"/>
    <lineage>
        <taxon>Bacteria</taxon>
        <taxon>Pseudomonadati</taxon>
        <taxon>Pseudomonadota</taxon>
        <taxon>Alphaproteobacteria</taxon>
        <taxon>Rhodobacterales</taxon>
        <taxon>Roseobacteraceae</taxon>
        <taxon>Mameliella</taxon>
    </lineage>
</organism>
<comment type="caution">
    <text evidence="1">The sequence shown here is derived from an EMBL/GenBank/DDBJ whole genome shotgun (WGS) entry which is preliminary data.</text>
</comment>
<sequence length="134" mass="15472">MTDTMTPQEYRDFIAKQGGEDRRRVQGTKSVQCQGQTFHSIRERDRWLVLRDEQKRGRISDLRRQVSFPMFGRDGPLLTPTGQQMRYIADFVYLDHRLGAEPVKVVEDAKGWATDIFKIKKAILAAQGVEVTET</sequence>
<evidence type="ECO:0008006" key="3">
    <source>
        <dbReference type="Google" id="ProtNLM"/>
    </source>
</evidence>
<dbReference type="EMBL" id="JSUQ01000020">
    <property type="protein sequence ID" value="KHQ51123.1"/>
    <property type="molecule type" value="Genomic_DNA"/>
</dbReference>
<evidence type="ECO:0000313" key="1">
    <source>
        <dbReference type="EMBL" id="KHQ51123.1"/>
    </source>
</evidence>
<dbReference type="InterPro" id="IPR009414">
    <property type="entry name" value="DUF1064"/>
</dbReference>
<accession>A0A0B3RWJ9</accession>